<gene>
    <name evidence="1" type="ORF">H2198_005685</name>
</gene>
<evidence type="ECO:0000313" key="2">
    <source>
        <dbReference type="Proteomes" id="UP001172386"/>
    </source>
</evidence>
<organism evidence="1 2">
    <name type="scientific">Neophaeococcomyces mojaviensis</name>
    <dbReference type="NCBI Taxonomy" id="3383035"/>
    <lineage>
        <taxon>Eukaryota</taxon>
        <taxon>Fungi</taxon>
        <taxon>Dikarya</taxon>
        <taxon>Ascomycota</taxon>
        <taxon>Pezizomycotina</taxon>
        <taxon>Eurotiomycetes</taxon>
        <taxon>Chaetothyriomycetidae</taxon>
        <taxon>Chaetothyriales</taxon>
        <taxon>Chaetothyriales incertae sedis</taxon>
        <taxon>Neophaeococcomyces</taxon>
    </lineage>
</organism>
<comment type="caution">
    <text evidence="1">The sequence shown here is derived from an EMBL/GenBank/DDBJ whole genome shotgun (WGS) entry which is preliminary data.</text>
</comment>
<evidence type="ECO:0000313" key="1">
    <source>
        <dbReference type="EMBL" id="KAJ9655499.1"/>
    </source>
</evidence>
<accession>A0ACC3A5A8</accession>
<dbReference type="EMBL" id="JAPDRQ010000095">
    <property type="protein sequence ID" value="KAJ9655499.1"/>
    <property type="molecule type" value="Genomic_DNA"/>
</dbReference>
<dbReference type="Proteomes" id="UP001172386">
    <property type="component" value="Unassembled WGS sequence"/>
</dbReference>
<protein>
    <submittedName>
        <fullName evidence="1">Uncharacterized protein</fullName>
    </submittedName>
</protein>
<proteinExistence type="predicted"/>
<keyword evidence="2" id="KW-1185">Reference proteome</keyword>
<reference evidence="1" key="1">
    <citation type="submission" date="2022-10" db="EMBL/GenBank/DDBJ databases">
        <title>Culturing micro-colonial fungi from biological soil crusts in the Mojave desert and describing Neophaeococcomyces mojavensis, and introducing the new genera and species Taxawa tesnikishii.</title>
        <authorList>
            <person name="Kurbessoian T."/>
            <person name="Stajich J.E."/>
        </authorList>
    </citation>
    <scope>NUCLEOTIDE SEQUENCE</scope>
    <source>
        <strain evidence="1">JES_112</strain>
    </source>
</reference>
<name>A0ACC3A5A8_9EURO</name>
<sequence length="1108" mass="125006">MSASPNETQVGPHTRSSSQSEQRPADTGALREQGHVSTPRFSTLSASLAGATPPYPAPVTTTPGHPLHEFRSLLEAAERIARAPIVGTEDSQWTEEEPQPDPTIRLLRPRQRGDLRRVPLTRTYSGRPHIPGEDSGSDSEDEDGRMEIDGNADLHGTRPVQHTPQTNTSTTVPSLAALVQGDMPDSPRSNTIRTPETRARSTSTGSVRRWRPTERLQDYASNHVRRGSGQETTDTNQNQNDAHADLAPRPNWLETRVRARRAAIRPELAQDINETVNRATAAGRDLERALQEYRIARRILRPHIDFGEDPTEDENAVRPATASTAPVRNRSNTIRGARTSLNSIHDFINSDRSDHSSYRNSITQSHGGRQRVREANGIGSASNAEDYETPSWESETRARLNDARHSANERPTAASFFGIYRNPNREHQEERTAAADFLLSYRNQSRMRRERHRRLMHENEENLSSLAHGPLFEGGGPSGRSQEALRDLTPRASASVSVTTDADAWATRQRRILEQARRAQHRARSRELKQAKAALEYLARLREDARYLTREQAWDIATELGLHNQNLEHDSQIHLAMSIDELPKPAYSSWLAPGTMWRGSQSAETNNDPKPVGDHSISERRAREESERVAYTIGQNEAFLARSRIDRAMASPREQQNEEARITAIDLLEETPRYLNPDSNSTEGDYATIELSPDLIERQHARLRSRFSRLTEDVRQAQANDRDLWNVKVVLHSVDWDELTLTGTMTASHLRKPRTQIDATNSTKSASSMESFFTGEIVDFRTHGLDKHSVSSRQEIIDDSTRSNLEQFDHGYKRKGQETDLTHWAGLGPFKREIDHAIVVRQAEVQQEARRDDLDKLDGGTYNPRTDNYDDDEPEDGDSTAGMANGIRLKSPKNFVQTFESIIPGVLSEDEKYDIKLRTMARLLCDTKWLNENINQDGWILMRWKEQCFVSPGTEPNPPASTTRRTLDDSSTPRPRGYEPYYTLNGEDFIAGDWTPSLLNSTRRGDRLWTTIESERAEQQYSTNMRERQREGGGSAWGLSISGFYYVALNRRTGEIEGLYYDSGSPPFQRLSLQPLCPSSDSSGVGCWSESNTAFGGLRTNFNLVEFR</sequence>